<reference evidence="2 3" key="1">
    <citation type="submission" date="2023-07" db="EMBL/GenBank/DDBJ databases">
        <title>Sorghum-associated microbial communities from plants grown in Nebraska, USA.</title>
        <authorList>
            <person name="Schachtman D."/>
        </authorList>
    </citation>
    <scope>NUCLEOTIDE SEQUENCE [LARGE SCALE GENOMIC DNA]</scope>
    <source>
        <strain evidence="2 3">596</strain>
    </source>
</reference>
<dbReference type="InterPro" id="IPR001387">
    <property type="entry name" value="Cro/C1-type_HTH"/>
</dbReference>
<dbReference type="Gene3D" id="1.10.260.40">
    <property type="entry name" value="lambda repressor-like DNA-binding domains"/>
    <property type="match status" value="1"/>
</dbReference>
<dbReference type="Proteomes" id="UP001260715">
    <property type="component" value="Unassembled WGS sequence"/>
</dbReference>
<feature type="domain" description="HTH cro/C1-type" evidence="1">
    <location>
        <begin position="9"/>
        <end position="62"/>
    </location>
</feature>
<sequence>MKSTLGDKIRSRLKELGRSQGWLAEQANVSDTAVSKWISTGKISRKSAQDAARALGISIDVLIGAEPANDESGQNLALIYADADEIRLLTLYREASEMGRALIRTAADAAPKAENLESTPFRNKS</sequence>
<protein>
    <submittedName>
        <fullName evidence="2">Transcriptional regulator with XRE-family HTH domain</fullName>
    </submittedName>
</protein>
<proteinExistence type="predicted"/>
<evidence type="ECO:0000313" key="3">
    <source>
        <dbReference type="Proteomes" id="UP001260715"/>
    </source>
</evidence>
<dbReference type="PROSITE" id="PS50943">
    <property type="entry name" value="HTH_CROC1"/>
    <property type="match status" value="1"/>
</dbReference>
<keyword evidence="3" id="KW-1185">Reference proteome</keyword>
<dbReference type="SMART" id="SM00530">
    <property type="entry name" value="HTH_XRE"/>
    <property type="match status" value="1"/>
</dbReference>
<dbReference type="EMBL" id="JAVDSJ010000002">
    <property type="protein sequence ID" value="MDR6583791.1"/>
    <property type="molecule type" value="Genomic_DNA"/>
</dbReference>
<name>A0ABU1PCY6_9BURK</name>
<dbReference type="SUPFAM" id="SSF47413">
    <property type="entry name" value="lambda repressor-like DNA-binding domains"/>
    <property type="match status" value="1"/>
</dbReference>
<dbReference type="RefSeq" id="WP_310010344.1">
    <property type="nucleotide sequence ID" value="NZ_JAVDSJ010000002.1"/>
</dbReference>
<evidence type="ECO:0000313" key="2">
    <source>
        <dbReference type="EMBL" id="MDR6583791.1"/>
    </source>
</evidence>
<comment type="caution">
    <text evidence="2">The sequence shown here is derived from an EMBL/GenBank/DDBJ whole genome shotgun (WGS) entry which is preliminary data.</text>
</comment>
<dbReference type="Pfam" id="PF01381">
    <property type="entry name" value="HTH_3"/>
    <property type="match status" value="1"/>
</dbReference>
<evidence type="ECO:0000259" key="1">
    <source>
        <dbReference type="PROSITE" id="PS50943"/>
    </source>
</evidence>
<organism evidence="2 3">
    <name type="scientific">Herbaspirillum frisingense</name>
    <dbReference type="NCBI Taxonomy" id="92645"/>
    <lineage>
        <taxon>Bacteria</taxon>
        <taxon>Pseudomonadati</taxon>
        <taxon>Pseudomonadota</taxon>
        <taxon>Betaproteobacteria</taxon>
        <taxon>Burkholderiales</taxon>
        <taxon>Oxalobacteraceae</taxon>
        <taxon>Herbaspirillum</taxon>
    </lineage>
</organism>
<dbReference type="CDD" id="cd00093">
    <property type="entry name" value="HTH_XRE"/>
    <property type="match status" value="1"/>
</dbReference>
<accession>A0ABU1PCY6</accession>
<dbReference type="InterPro" id="IPR010982">
    <property type="entry name" value="Lambda_DNA-bd_dom_sf"/>
</dbReference>
<gene>
    <name evidence="2" type="ORF">J2W50_001989</name>
</gene>